<name>A0AAP0LQB7_9ROSI</name>
<proteinExistence type="predicted"/>
<dbReference type="AlphaFoldDB" id="A0AAP0LQB7"/>
<dbReference type="EMBL" id="JBCGBO010000024">
    <property type="protein sequence ID" value="KAK9181138.1"/>
    <property type="molecule type" value="Genomic_DNA"/>
</dbReference>
<feature type="transmembrane region" description="Helical" evidence="1">
    <location>
        <begin position="26"/>
        <end position="46"/>
    </location>
</feature>
<evidence type="ECO:0000313" key="3">
    <source>
        <dbReference type="Proteomes" id="UP001428341"/>
    </source>
</evidence>
<keyword evidence="1" id="KW-0472">Membrane</keyword>
<reference evidence="2 3" key="1">
    <citation type="submission" date="2024-05" db="EMBL/GenBank/DDBJ databases">
        <title>Haplotype-resolved chromosome-level genome assembly of Huyou (Citrus changshanensis).</title>
        <authorList>
            <person name="Miao C."/>
            <person name="Chen W."/>
            <person name="Wu Y."/>
            <person name="Wang L."/>
            <person name="Zhao S."/>
            <person name="Grierson D."/>
            <person name="Xu C."/>
            <person name="Chen K."/>
        </authorList>
    </citation>
    <scope>NUCLEOTIDE SEQUENCE [LARGE SCALE GENOMIC DNA]</scope>
    <source>
        <strain evidence="2">01-14</strain>
        <tissue evidence="2">Leaf</tissue>
    </source>
</reference>
<evidence type="ECO:0000313" key="2">
    <source>
        <dbReference type="EMBL" id="KAK9181138.1"/>
    </source>
</evidence>
<keyword evidence="1" id="KW-1133">Transmembrane helix</keyword>
<sequence>MEVHNRTTTSRLEWKFFVVISTNDDVFGLNFCSLFSVLVCSLLLPLSLTQLKMLVLTNNKNIFQF</sequence>
<evidence type="ECO:0000256" key="1">
    <source>
        <dbReference type="SAM" id="Phobius"/>
    </source>
</evidence>
<keyword evidence="3" id="KW-1185">Reference proteome</keyword>
<organism evidence="2 3">
    <name type="scientific">Citrus x changshan-huyou</name>
    <dbReference type="NCBI Taxonomy" id="2935761"/>
    <lineage>
        <taxon>Eukaryota</taxon>
        <taxon>Viridiplantae</taxon>
        <taxon>Streptophyta</taxon>
        <taxon>Embryophyta</taxon>
        <taxon>Tracheophyta</taxon>
        <taxon>Spermatophyta</taxon>
        <taxon>Magnoliopsida</taxon>
        <taxon>eudicotyledons</taxon>
        <taxon>Gunneridae</taxon>
        <taxon>Pentapetalae</taxon>
        <taxon>rosids</taxon>
        <taxon>malvids</taxon>
        <taxon>Sapindales</taxon>
        <taxon>Rutaceae</taxon>
        <taxon>Aurantioideae</taxon>
        <taxon>Citrus</taxon>
    </lineage>
</organism>
<comment type="caution">
    <text evidence="2">The sequence shown here is derived from an EMBL/GenBank/DDBJ whole genome shotgun (WGS) entry which is preliminary data.</text>
</comment>
<keyword evidence="1" id="KW-0812">Transmembrane</keyword>
<dbReference type="Proteomes" id="UP001428341">
    <property type="component" value="Unassembled WGS sequence"/>
</dbReference>
<protein>
    <submittedName>
        <fullName evidence="2">Uncharacterized protein</fullName>
    </submittedName>
</protein>
<gene>
    <name evidence="2" type="ORF">WN944_024275</name>
</gene>
<accession>A0AAP0LQB7</accession>